<dbReference type="OrthoDB" id="6021743at2759"/>
<dbReference type="Proteomes" id="UP000183832">
    <property type="component" value="Unassembled WGS sequence"/>
</dbReference>
<evidence type="ECO:0000313" key="1">
    <source>
        <dbReference type="EMBL" id="CRL00281.1"/>
    </source>
</evidence>
<organism evidence="1 2">
    <name type="scientific">Clunio marinus</name>
    <dbReference type="NCBI Taxonomy" id="568069"/>
    <lineage>
        <taxon>Eukaryota</taxon>
        <taxon>Metazoa</taxon>
        <taxon>Ecdysozoa</taxon>
        <taxon>Arthropoda</taxon>
        <taxon>Hexapoda</taxon>
        <taxon>Insecta</taxon>
        <taxon>Pterygota</taxon>
        <taxon>Neoptera</taxon>
        <taxon>Endopterygota</taxon>
        <taxon>Diptera</taxon>
        <taxon>Nematocera</taxon>
        <taxon>Chironomoidea</taxon>
        <taxon>Chironomidae</taxon>
        <taxon>Clunio</taxon>
    </lineage>
</organism>
<name>A0A1J1IP65_9DIPT</name>
<dbReference type="InterPro" id="IPR036322">
    <property type="entry name" value="WD40_repeat_dom_sf"/>
</dbReference>
<dbReference type="STRING" id="568069.A0A1J1IP65"/>
<gene>
    <name evidence="1" type="ORF">CLUMA_CG013555</name>
</gene>
<dbReference type="AlphaFoldDB" id="A0A1J1IP65"/>
<keyword evidence="2" id="KW-1185">Reference proteome</keyword>
<sequence length="557" mass="64445">MLSSDLFPHCIQYHAQVFKCLLSPYNRFDENNKEPVIASLNSHGSLELLNLKYDEDSKKYILASSEELCKLRMDSLTLNNEIKSLNGLNEVVRDFTFTYFDWCPEIMNGTRFLAALDKNSNINLFNIQNGKVNFLFDVKMNARITYIKWIIVKTQHYLITSCSKGGLIISTVEIENDKILKCEVHRNIPGKLRISISNVQHVYSHEKFILLCIKAHSIEMFFLDDFEVTSITKYIGLSVTGICEIGNFEFLITTLDNKAFYMKINVENDKIIIEKYLEVKQTSNSEVHSSSFGIYGLAASNNKVLFFTALYPRIAYDHLVLKQPLVLSVNTLSNRSPQEMLIINKSRNLSRFYDCIEAVRFVGGLKLDYLSMLENRDYEIALNDEFLYYLKLQLIVVRSKLWYYQTRSSIIYSIIIDTERSIKKIIDVLRAFHLLNSLLSKKKISSEETKLSMQCLINFIDIYLKEEIKKEPFKAAQETFRNDLENLQQKCNSLKLSKLVESCLYCSQPILENQLTCTSNHILNRCAITKLQIPFEMNNICLACDCVVIEKSTIDKN</sequence>
<evidence type="ECO:0000313" key="2">
    <source>
        <dbReference type="Proteomes" id="UP000183832"/>
    </source>
</evidence>
<reference evidence="1 2" key="1">
    <citation type="submission" date="2015-04" db="EMBL/GenBank/DDBJ databases">
        <authorList>
            <person name="Syromyatnikov M.Y."/>
            <person name="Popov V.N."/>
        </authorList>
    </citation>
    <scope>NUCLEOTIDE SEQUENCE [LARGE SCALE GENOMIC DNA]</scope>
</reference>
<proteinExistence type="predicted"/>
<accession>A0A1J1IP65</accession>
<protein>
    <submittedName>
        <fullName evidence="1">CLUMA_CG013555, isoform A</fullName>
    </submittedName>
</protein>
<dbReference type="SUPFAM" id="SSF50978">
    <property type="entry name" value="WD40 repeat-like"/>
    <property type="match status" value="1"/>
</dbReference>
<dbReference type="EMBL" id="CVRI01000054">
    <property type="protein sequence ID" value="CRL00281.1"/>
    <property type="molecule type" value="Genomic_DNA"/>
</dbReference>